<dbReference type="Proteomes" id="UP000005240">
    <property type="component" value="Unassembled WGS sequence"/>
</dbReference>
<dbReference type="EnsemblFungi" id="PTTG_27302-t43_1">
    <property type="protein sequence ID" value="PTTG_27302-t43_1-p1"/>
    <property type="gene ID" value="PTTG_27302"/>
</dbReference>
<dbReference type="AlphaFoldDB" id="A0A180GLY0"/>
<feature type="region of interest" description="Disordered" evidence="1">
    <location>
        <begin position="54"/>
        <end position="125"/>
    </location>
</feature>
<keyword evidence="4" id="KW-1185">Reference proteome</keyword>
<dbReference type="VEuPathDB" id="FungiDB:PTTG_27302"/>
<sequence>MDAANNNILGLIAPEVDNRDQWDTRAELDTIRYKNADDYISQFTKLITKIPKDKSSNGRFCGNAGQHRRNSHGSSLSAGIPMDLDVMDLKNQASNKNNMRLNLMDPEDAADAKQSSAPKPLPDGT</sequence>
<accession>A0A180GLY0</accession>
<evidence type="ECO:0000256" key="1">
    <source>
        <dbReference type="SAM" id="MobiDB-lite"/>
    </source>
</evidence>
<dbReference type="EMBL" id="ADAS02000050">
    <property type="protein sequence ID" value="OAV93514.1"/>
    <property type="molecule type" value="Genomic_DNA"/>
</dbReference>
<evidence type="ECO:0000313" key="4">
    <source>
        <dbReference type="Proteomes" id="UP000005240"/>
    </source>
</evidence>
<reference evidence="2" key="2">
    <citation type="submission" date="2016-05" db="EMBL/GenBank/DDBJ databases">
        <title>Comparative analysis highlights variable genome content of wheat rusts and divergence of the mating loci.</title>
        <authorList>
            <person name="Cuomo C.A."/>
            <person name="Bakkeren G."/>
            <person name="Szabo L."/>
            <person name="Khalil H."/>
            <person name="Joly D."/>
            <person name="Goldberg J."/>
            <person name="Young S."/>
            <person name="Zeng Q."/>
            <person name="Fellers J."/>
        </authorList>
    </citation>
    <scope>NUCLEOTIDE SEQUENCE [LARGE SCALE GENOMIC DNA]</scope>
    <source>
        <strain evidence="2">1-1 BBBD Race 1</strain>
    </source>
</reference>
<gene>
    <name evidence="2" type="ORF">PTTG_27302</name>
</gene>
<feature type="compositionally biased region" description="Polar residues" evidence="1">
    <location>
        <begin position="91"/>
        <end position="100"/>
    </location>
</feature>
<organism evidence="2">
    <name type="scientific">Puccinia triticina (isolate 1-1 / race 1 (BBBD))</name>
    <name type="common">Brown leaf rust fungus</name>
    <dbReference type="NCBI Taxonomy" id="630390"/>
    <lineage>
        <taxon>Eukaryota</taxon>
        <taxon>Fungi</taxon>
        <taxon>Dikarya</taxon>
        <taxon>Basidiomycota</taxon>
        <taxon>Pucciniomycotina</taxon>
        <taxon>Pucciniomycetes</taxon>
        <taxon>Pucciniales</taxon>
        <taxon>Pucciniaceae</taxon>
        <taxon>Puccinia</taxon>
    </lineage>
</organism>
<protein>
    <submittedName>
        <fullName evidence="2 3">Uncharacterized protein</fullName>
    </submittedName>
</protein>
<reference evidence="3 4" key="3">
    <citation type="journal article" date="2017" name="G3 (Bethesda)">
        <title>Comparative analysis highlights variable genome content of wheat rusts and divergence of the mating loci.</title>
        <authorList>
            <person name="Cuomo C.A."/>
            <person name="Bakkeren G."/>
            <person name="Khalil H.B."/>
            <person name="Panwar V."/>
            <person name="Joly D."/>
            <person name="Linning R."/>
            <person name="Sakthikumar S."/>
            <person name="Song X."/>
            <person name="Adiconis X."/>
            <person name="Fan L."/>
            <person name="Goldberg J.M."/>
            <person name="Levin J.Z."/>
            <person name="Young S."/>
            <person name="Zeng Q."/>
            <person name="Anikster Y."/>
            <person name="Bruce M."/>
            <person name="Wang M."/>
            <person name="Yin C."/>
            <person name="McCallum B."/>
            <person name="Szabo L.J."/>
            <person name="Hulbert S."/>
            <person name="Chen X."/>
            <person name="Fellers J.P."/>
        </authorList>
    </citation>
    <scope>NUCLEOTIDE SEQUENCE</scope>
    <source>
        <strain evidence="3">isolate 1-1 / race 1 (BBBD)</strain>
        <strain evidence="4">Isolate 1-1 / race 1 (BBBD)</strain>
    </source>
</reference>
<evidence type="ECO:0000313" key="2">
    <source>
        <dbReference type="EMBL" id="OAV93514.1"/>
    </source>
</evidence>
<reference evidence="3" key="4">
    <citation type="submission" date="2025-05" db="UniProtKB">
        <authorList>
            <consortium name="EnsemblFungi"/>
        </authorList>
    </citation>
    <scope>IDENTIFICATION</scope>
    <source>
        <strain evidence="3">isolate 1-1 / race 1 (BBBD)</strain>
    </source>
</reference>
<proteinExistence type="predicted"/>
<reference evidence="2" key="1">
    <citation type="submission" date="2009-11" db="EMBL/GenBank/DDBJ databases">
        <authorList>
            <consortium name="The Broad Institute Genome Sequencing Platform"/>
            <person name="Ward D."/>
            <person name="Feldgarden M."/>
            <person name="Earl A."/>
            <person name="Young S.K."/>
            <person name="Zeng Q."/>
            <person name="Koehrsen M."/>
            <person name="Alvarado L."/>
            <person name="Berlin A."/>
            <person name="Bochicchio J."/>
            <person name="Borenstein D."/>
            <person name="Chapman S.B."/>
            <person name="Chen Z."/>
            <person name="Engels R."/>
            <person name="Freedman E."/>
            <person name="Gellesch M."/>
            <person name="Goldberg J."/>
            <person name="Griggs A."/>
            <person name="Gujja S."/>
            <person name="Heilman E."/>
            <person name="Heiman D."/>
            <person name="Hepburn T."/>
            <person name="Howarth C."/>
            <person name="Jen D."/>
            <person name="Larson L."/>
            <person name="Lewis B."/>
            <person name="Mehta T."/>
            <person name="Park D."/>
            <person name="Pearson M."/>
            <person name="Roberts A."/>
            <person name="Saif S."/>
            <person name="Shea T."/>
            <person name="Shenoy N."/>
            <person name="Sisk P."/>
            <person name="Stolte C."/>
            <person name="Sykes S."/>
            <person name="Thomson T."/>
            <person name="Walk T."/>
            <person name="White J."/>
            <person name="Yandava C."/>
            <person name="Izard J."/>
            <person name="Baranova O.V."/>
            <person name="Blanton J.M."/>
            <person name="Tanner A.C."/>
            <person name="Dewhirst F.E."/>
            <person name="Haas B."/>
            <person name="Nusbaum C."/>
            <person name="Birren B."/>
        </authorList>
    </citation>
    <scope>NUCLEOTIDE SEQUENCE [LARGE SCALE GENOMIC DNA]</scope>
    <source>
        <strain evidence="2">1-1 BBBD Race 1</strain>
    </source>
</reference>
<evidence type="ECO:0000313" key="3">
    <source>
        <dbReference type="EnsemblFungi" id="PTTG_27302-t43_1-p1"/>
    </source>
</evidence>
<name>A0A180GLY0_PUCT1</name>